<dbReference type="AlphaFoldDB" id="X0V6K6"/>
<name>X0V6K6_9ZZZZ</name>
<dbReference type="InterPro" id="IPR000653">
    <property type="entry name" value="DegT/StrS_aminotransferase"/>
</dbReference>
<proteinExistence type="predicted"/>
<feature type="non-terminal residue" evidence="1">
    <location>
        <position position="76"/>
    </location>
</feature>
<dbReference type="InterPro" id="IPR015424">
    <property type="entry name" value="PyrdxlP-dep_Trfase"/>
</dbReference>
<dbReference type="GO" id="GO:0008483">
    <property type="term" value="F:transaminase activity"/>
    <property type="evidence" value="ECO:0007669"/>
    <property type="project" value="TreeGrafter"/>
</dbReference>
<organism evidence="1">
    <name type="scientific">marine sediment metagenome</name>
    <dbReference type="NCBI Taxonomy" id="412755"/>
    <lineage>
        <taxon>unclassified sequences</taxon>
        <taxon>metagenomes</taxon>
        <taxon>ecological metagenomes</taxon>
    </lineage>
</organism>
<protein>
    <recommendedName>
        <fullName evidence="2">DegT/DnrJ/EryC1/StrS aminotransferase</fullName>
    </recommendedName>
</protein>
<dbReference type="GO" id="GO:0000271">
    <property type="term" value="P:polysaccharide biosynthetic process"/>
    <property type="evidence" value="ECO:0007669"/>
    <property type="project" value="TreeGrafter"/>
</dbReference>
<dbReference type="PANTHER" id="PTHR30244">
    <property type="entry name" value="TRANSAMINASE"/>
    <property type="match status" value="1"/>
</dbReference>
<dbReference type="Pfam" id="PF01041">
    <property type="entry name" value="DegT_DnrJ_EryC1"/>
    <property type="match status" value="1"/>
</dbReference>
<accession>X0V6K6</accession>
<gene>
    <name evidence="1" type="ORF">S01H1_33968</name>
</gene>
<dbReference type="PANTHER" id="PTHR30244:SF34">
    <property type="entry name" value="DTDP-4-AMINO-4,6-DIDEOXYGALACTOSE TRANSAMINASE"/>
    <property type="match status" value="1"/>
</dbReference>
<evidence type="ECO:0008006" key="2">
    <source>
        <dbReference type="Google" id="ProtNLM"/>
    </source>
</evidence>
<sequence length="76" mass="8277">MAAILCDIEPGDEVIIPSFTFVSTANAFVLRGAIPVFVDIRSDTLTLDERKIESAITPKTRTIVPVHYAGIPCVME</sequence>
<dbReference type="GO" id="GO:0030170">
    <property type="term" value="F:pyridoxal phosphate binding"/>
    <property type="evidence" value="ECO:0007669"/>
    <property type="project" value="TreeGrafter"/>
</dbReference>
<dbReference type="EMBL" id="BARS01021117">
    <property type="protein sequence ID" value="GAG13750.1"/>
    <property type="molecule type" value="Genomic_DNA"/>
</dbReference>
<dbReference type="SUPFAM" id="SSF53383">
    <property type="entry name" value="PLP-dependent transferases"/>
    <property type="match status" value="1"/>
</dbReference>
<evidence type="ECO:0000313" key="1">
    <source>
        <dbReference type="EMBL" id="GAG13750.1"/>
    </source>
</evidence>
<comment type="caution">
    <text evidence="1">The sequence shown here is derived from an EMBL/GenBank/DDBJ whole genome shotgun (WGS) entry which is preliminary data.</text>
</comment>
<reference evidence="1" key="1">
    <citation type="journal article" date="2014" name="Front. Microbiol.">
        <title>High frequency of phylogenetically diverse reductive dehalogenase-homologous genes in deep subseafloor sedimentary metagenomes.</title>
        <authorList>
            <person name="Kawai M."/>
            <person name="Futagami T."/>
            <person name="Toyoda A."/>
            <person name="Takaki Y."/>
            <person name="Nishi S."/>
            <person name="Hori S."/>
            <person name="Arai W."/>
            <person name="Tsubouchi T."/>
            <person name="Morono Y."/>
            <person name="Uchiyama I."/>
            <person name="Ito T."/>
            <person name="Fujiyama A."/>
            <person name="Inagaki F."/>
            <person name="Takami H."/>
        </authorList>
    </citation>
    <scope>NUCLEOTIDE SEQUENCE</scope>
    <source>
        <strain evidence="1">Expedition CK06-06</strain>
    </source>
</reference>
<dbReference type="InterPro" id="IPR015421">
    <property type="entry name" value="PyrdxlP-dep_Trfase_major"/>
</dbReference>
<dbReference type="Gene3D" id="3.40.640.10">
    <property type="entry name" value="Type I PLP-dependent aspartate aminotransferase-like (Major domain)"/>
    <property type="match status" value="1"/>
</dbReference>